<dbReference type="SUPFAM" id="SSF55729">
    <property type="entry name" value="Acyl-CoA N-acyltransferases (Nat)"/>
    <property type="match status" value="1"/>
</dbReference>
<dbReference type="InterPro" id="IPR000182">
    <property type="entry name" value="GNAT_dom"/>
</dbReference>
<evidence type="ECO:0000313" key="3">
    <source>
        <dbReference type="Proteomes" id="UP000182762"/>
    </source>
</evidence>
<proteinExistence type="predicted"/>
<accession>A0A1I5XXA8</accession>
<dbReference type="Proteomes" id="UP000182762">
    <property type="component" value="Unassembled WGS sequence"/>
</dbReference>
<feature type="domain" description="N-acetyltransferase" evidence="1">
    <location>
        <begin position="4"/>
        <end position="152"/>
    </location>
</feature>
<comment type="caution">
    <text evidence="2">The sequence shown here is derived from an EMBL/GenBank/DDBJ whole genome shotgun (WGS) entry which is preliminary data.</text>
</comment>
<reference evidence="2 3" key="1">
    <citation type="submission" date="2016-10" db="EMBL/GenBank/DDBJ databases">
        <authorList>
            <person name="Varghese N."/>
            <person name="Submissions S."/>
        </authorList>
    </citation>
    <scope>NUCLEOTIDE SEQUENCE [LARGE SCALE GENOMIC DNA]</scope>
    <source>
        <strain evidence="2 3">DSM 13796</strain>
    </source>
</reference>
<dbReference type="RefSeq" id="WP_064504966.1">
    <property type="nucleotide sequence ID" value="NZ_FOXX01000002.1"/>
</dbReference>
<dbReference type="PROSITE" id="PS51186">
    <property type="entry name" value="GNAT"/>
    <property type="match status" value="1"/>
</dbReference>
<evidence type="ECO:0000259" key="1">
    <source>
        <dbReference type="PROSITE" id="PS51186"/>
    </source>
</evidence>
<gene>
    <name evidence="2" type="ORF">SAMN02745910_01101</name>
</gene>
<dbReference type="EMBL" id="FOXX01000002">
    <property type="protein sequence ID" value="SFQ36347.1"/>
    <property type="molecule type" value="Genomic_DNA"/>
</dbReference>
<keyword evidence="3" id="KW-1185">Reference proteome</keyword>
<dbReference type="InterPro" id="IPR016181">
    <property type="entry name" value="Acyl_CoA_acyltransferase"/>
</dbReference>
<dbReference type="Gene3D" id="3.40.630.30">
    <property type="match status" value="1"/>
</dbReference>
<dbReference type="GeneID" id="93709833"/>
<evidence type="ECO:0000313" key="2">
    <source>
        <dbReference type="EMBL" id="SFQ36347.1"/>
    </source>
</evidence>
<dbReference type="CDD" id="cd04301">
    <property type="entry name" value="NAT_SF"/>
    <property type="match status" value="1"/>
</dbReference>
<name>A0A1I5XXA8_9BACI</name>
<protein>
    <submittedName>
        <fullName evidence="2">Acetyltransferase (GNAT) domain-containing protein</fullName>
    </submittedName>
</protein>
<dbReference type="Pfam" id="PF13508">
    <property type="entry name" value="Acetyltransf_7"/>
    <property type="match status" value="1"/>
</dbReference>
<sequence length="152" mass="17671">MEKLSFRSYTDEDFPFFQQLVLASKEWESEECSAENLPAYLKKYEMLQGHWTIYEQAGEKVGLSYSLPWAPSNEKPWLGTLLVKKSRRGQGIGKEIITQIAEHFQGNHKAFFCACPVEKTGWLQFLASCGFEQFKVEKNEEEKEYVILVYPL</sequence>
<organism evidence="2 3">
    <name type="scientific">Priestia endophytica DSM 13796</name>
    <dbReference type="NCBI Taxonomy" id="1121089"/>
    <lineage>
        <taxon>Bacteria</taxon>
        <taxon>Bacillati</taxon>
        <taxon>Bacillota</taxon>
        <taxon>Bacilli</taxon>
        <taxon>Bacillales</taxon>
        <taxon>Bacillaceae</taxon>
        <taxon>Priestia</taxon>
    </lineage>
</organism>